<dbReference type="AlphaFoldDB" id="A0A540L9U0"/>
<evidence type="ECO:0000313" key="2">
    <source>
        <dbReference type="EMBL" id="TQD83022.1"/>
    </source>
</evidence>
<keyword evidence="3" id="KW-1185">Reference proteome</keyword>
<organism evidence="2 3">
    <name type="scientific">Malus baccata</name>
    <name type="common">Siberian crab apple</name>
    <name type="synonym">Pyrus baccata</name>
    <dbReference type="NCBI Taxonomy" id="106549"/>
    <lineage>
        <taxon>Eukaryota</taxon>
        <taxon>Viridiplantae</taxon>
        <taxon>Streptophyta</taxon>
        <taxon>Embryophyta</taxon>
        <taxon>Tracheophyta</taxon>
        <taxon>Spermatophyta</taxon>
        <taxon>Magnoliopsida</taxon>
        <taxon>eudicotyledons</taxon>
        <taxon>Gunneridae</taxon>
        <taxon>Pentapetalae</taxon>
        <taxon>rosids</taxon>
        <taxon>fabids</taxon>
        <taxon>Rosales</taxon>
        <taxon>Rosaceae</taxon>
        <taxon>Amygdaloideae</taxon>
        <taxon>Maleae</taxon>
        <taxon>Malus</taxon>
    </lineage>
</organism>
<protein>
    <submittedName>
        <fullName evidence="2">Uncharacterized protein</fullName>
    </submittedName>
</protein>
<accession>A0A540L9U0</accession>
<feature type="region of interest" description="Disordered" evidence="1">
    <location>
        <begin position="1"/>
        <end position="27"/>
    </location>
</feature>
<dbReference type="Proteomes" id="UP000315295">
    <property type="component" value="Unassembled WGS sequence"/>
</dbReference>
<sequence length="66" mass="7524">MNLNALGGGCTITHPTPAPPSPTPQKTQIICNQPKIWVLGTRRSRKEFWVSMVRIRRTRKPTKTRL</sequence>
<feature type="compositionally biased region" description="Gly residues" evidence="1">
    <location>
        <begin position="1"/>
        <end position="10"/>
    </location>
</feature>
<comment type="caution">
    <text evidence="2">The sequence shown here is derived from an EMBL/GenBank/DDBJ whole genome shotgun (WGS) entry which is preliminary data.</text>
</comment>
<name>A0A540L9U0_MALBA</name>
<evidence type="ECO:0000256" key="1">
    <source>
        <dbReference type="SAM" id="MobiDB-lite"/>
    </source>
</evidence>
<reference evidence="2 3" key="1">
    <citation type="journal article" date="2019" name="G3 (Bethesda)">
        <title>Sequencing of a Wild Apple (Malus baccata) Genome Unravels the Differences Between Cultivated and Wild Apple Species Regarding Disease Resistance and Cold Tolerance.</title>
        <authorList>
            <person name="Chen X."/>
        </authorList>
    </citation>
    <scope>NUCLEOTIDE SEQUENCE [LARGE SCALE GENOMIC DNA]</scope>
    <source>
        <strain evidence="3">cv. Shandingzi</strain>
        <tissue evidence="2">Leaves</tissue>
    </source>
</reference>
<proteinExistence type="predicted"/>
<gene>
    <name evidence="2" type="ORF">C1H46_031398</name>
</gene>
<evidence type="ECO:0000313" key="3">
    <source>
        <dbReference type="Proteomes" id="UP000315295"/>
    </source>
</evidence>
<dbReference type="EMBL" id="VIEB01000696">
    <property type="protein sequence ID" value="TQD83022.1"/>
    <property type="molecule type" value="Genomic_DNA"/>
</dbReference>